<gene>
    <name evidence="2" type="ordered locus">Namu_4762</name>
</gene>
<organism evidence="2 3">
    <name type="scientific">Nakamurella multipartita (strain ATCC 700099 / DSM 44233 / CIP 104796 / JCM 9543 / NBRC 105858 / Y-104)</name>
    <name type="common">Microsphaera multipartita</name>
    <dbReference type="NCBI Taxonomy" id="479431"/>
    <lineage>
        <taxon>Bacteria</taxon>
        <taxon>Bacillati</taxon>
        <taxon>Actinomycetota</taxon>
        <taxon>Actinomycetes</taxon>
        <taxon>Nakamurellales</taxon>
        <taxon>Nakamurellaceae</taxon>
        <taxon>Nakamurella</taxon>
    </lineage>
</organism>
<dbReference type="PROSITE" id="PS51729">
    <property type="entry name" value="GNAT_YJDJ"/>
    <property type="match status" value="1"/>
</dbReference>
<dbReference type="HOGENOM" id="CLU_132888_0_1_11"/>
<dbReference type="Pfam" id="PF14542">
    <property type="entry name" value="Acetyltransf_CG"/>
    <property type="match status" value="1"/>
</dbReference>
<dbReference type="RefSeq" id="WP_015749851.1">
    <property type="nucleotide sequence ID" value="NC_013235.1"/>
</dbReference>
<keyword evidence="3" id="KW-1185">Reference proteome</keyword>
<dbReference type="SUPFAM" id="SSF55729">
    <property type="entry name" value="Acyl-CoA N-acyltransferases (Nat)"/>
    <property type="match status" value="1"/>
</dbReference>
<dbReference type="InterPro" id="IPR045057">
    <property type="entry name" value="Gcn5-rel_NAT"/>
</dbReference>
<evidence type="ECO:0000313" key="3">
    <source>
        <dbReference type="Proteomes" id="UP000002218"/>
    </source>
</evidence>
<dbReference type="EMBL" id="CP001737">
    <property type="protein sequence ID" value="ACV81038.1"/>
    <property type="molecule type" value="Genomic_DNA"/>
</dbReference>
<feature type="domain" description="N-acetyltransferase" evidence="1">
    <location>
        <begin position="12"/>
        <end position="98"/>
    </location>
</feature>
<dbReference type="Gene3D" id="3.40.630.30">
    <property type="match status" value="1"/>
</dbReference>
<dbReference type="PANTHER" id="PTHR31435">
    <property type="entry name" value="PROTEIN NATD1"/>
    <property type="match status" value="1"/>
</dbReference>
<dbReference type="Proteomes" id="UP000002218">
    <property type="component" value="Chromosome"/>
</dbReference>
<keyword evidence="2" id="KW-0808">Transferase</keyword>
<dbReference type="AlphaFoldDB" id="C8X8U0"/>
<name>C8X8U0_NAKMY</name>
<sequence>MTSTDDAAITVTDNPEQHRFEIHAGGVLAGFTEYRVREDRYSFVHTEIGDEFGGRGLASWLIKDALDEMRTRGAAVLPYCPFVKRFIQRHAEYQDLVPAAERAAFDIPQG</sequence>
<evidence type="ECO:0000259" key="1">
    <source>
        <dbReference type="PROSITE" id="PS51729"/>
    </source>
</evidence>
<dbReference type="eggNOG" id="COG2388">
    <property type="taxonomic scope" value="Bacteria"/>
</dbReference>
<dbReference type="InParanoid" id="C8X8U0"/>
<protein>
    <submittedName>
        <fullName evidence="2">Acetyltransferase-like protein</fullName>
    </submittedName>
</protein>
<dbReference type="STRING" id="479431.Namu_4762"/>
<dbReference type="KEGG" id="nml:Namu_4762"/>
<dbReference type="InterPro" id="IPR016181">
    <property type="entry name" value="Acyl_CoA_acyltransferase"/>
</dbReference>
<dbReference type="GO" id="GO:0016740">
    <property type="term" value="F:transferase activity"/>
    <property type="evidence" value="ECO:0007669"/>
    <property type="project" value="UniProtKB-KW"/>
</dbReference>
<proteinExistence type="predicted"/>
<dbReference type="InterPro" id="IPR031165">
    <property type="entry name" value="GNAT_YJDJ"/>
</dbReference>
<dbReference type="OrthoDB" id="5405911at2"/>
<accession>C8X8U0</accession>
<dbReference type="PANTHER" id="PTHR31435:SF10">
    <property type="entry name" value="BSR4717 PROTEIN"/>
    <property type="match status" value="1"/>
</dbReference>
<evidence type="ECO:0000313" key="2">
    <source>
        <dbReference type="EMBL" id="ACV81038.1"/>
    </source>
</evidence>
<reference evidence="3" key="1">
    <citation type="submission" date="2009-09" db="EMBL/GenBank/DDBJ databases">
        <title>The complete genome of Nakamurella multipartita DSM 44233.</title>
        <authorList>
            <consortium name="US DOE Joint Genome Institute (JGI-PGF)"/>
            <person name="Lucas S."/>
            <person name="Copeland A."/>
            <person name="Lapidus A."/>
            <person name="Glavina del Rio T."/>
            <person name="Dalin E."/>
            <person name="Tice H."/>
            <person name="Bruce D."/>
            <person name="Goodwin L."/>
            <person name="Pitluck S."/>
            <person name="Kyrpides N."/>
            <person name="Mavromatis K."/>
            <person name="Ivanova N."/>
            <person name="Ovchinnikova G."/>
            <person name="Sims D."/>
            <person name="Meincke L."/>
            <person name="Brettin T."/>
            <person name="Detter J.C."/>
            <person name="Han C."/>
            <person name="Larimer F."/>
            <person name="Land M."/>
            <person name="Hauser L."/>
            <person name="Markowitz V."/>
            <person name="Cheng J.-F."/>
            <person name="Hugenholtz P."/>
            <person name="Woyke T."/>
            <person name="Wu D."/>
            <person name="Klenk H.-P."/>
            <person name="Eisen J.A."/>
        </authorList>
    </citation>
    <scope>NUCLEOTIDE SEQUENCE [LARGE SCALE GENOMIC DNA]</scope>
    <source>
        <strain evidence="3">ATCC 700099 / DSM 44233 / CIP 104796 / JCM 9543 / NBRC 105858 / Y-104</strain>
    </source>
</reference>
<reference evidence="2 3" key="2">
    <citation type="journal article" date="2010" name="Stand. Genomic Sci.">
        <title>Complete genome sequence of Nakamurella multipartita type strain (Y-104).</title>
        <authorList>
            <person name="Tice H."/>
            <person name="Mayilraj S."/>
            <person name="Sims D."/>
            <person name="Lapidus A."/>
            <person name="Nolan M."/>
            <person name="Lucas S."/>
            <person name="Glavina Del Rio T."/>
            <person name="Copeland A."/>
            <person name="Cheng J.F."/>
            <person name="Meincke L."/>
            <person name="Bruce D."/>
            <person name="Goodwin L."/>
            <person name="Pitluck S."/>
            <person name="Ivanova N."/>
            <person name="Mavromatis K."/>
            <person name="Ovchinnikova G."/>
            <person name="Pati A."/>
            <person name="Chen A."/>
            <person name="Palaniappan K."/>
            <person name="Land M."/>
            <person name="Hauser L."/>
            <person name="Chang Y.J."/>
            <person name="Jeffries C.D."/>
            <person name="Detter J.C."/>
            <person name="Brettin T."/>
            <person name="Rohde M."/>
            <person name="Goker M."/>
            <person name="Bristow J."/>
            <person name="Eisen J.A."/>
            <person name="Markowitz V."/>
            <person name="Hugenholtz P."/>
            <person name="Kyrpides N.C."/>
            <person name="Klenk H.P."/>
            <person name="Chen F."/>
        </authorList>
    </citation>
    <scope>NUCLEOTIDE SEQUENCE [LARGE SCALE GENOMIC DNA]</scope>
    <source>
        <strain evidence="3">ATCC 700099 / DSM 44233 / CIP 104796 / JCM 9543 / NBRC 105858 / Y-104</strain>
    </source>
</reference>